<dbReference type="AlphaFoldDB" id="A0A366EY89"/>
<keyword evidence="3" id="KW-1185">Reference proteome</keyword>
<dbReference type="Proteomes" id="UP000253529">
    <property type="component" value="Unassembled WGS sequence"/>
</dbReference>
<dbReference type="EMBL" id="QNRK01000027">
    <property type="protein sequence ID" value="RBP07358.1"/>
    <property type="molecule type" value="Genomic_DNA"/>
</dbReference>
<evidence type="ECO:0000313" key="2">
    <source>
        <dbReference type="EMBL" id="RBP07358.1"/>
    </source>
</evidence>
<comment type="caution">
    <text evidence="2">The sequence shown here is derived from an EMBL/GenBank/DDBJ whole genome shotgun (WGS) entry which is preliminary data.</text>
</comment>
<dbReference type="OrthoDB" id="7362478at2"/>
<evidence type="ECO:0000313" key="3">
    <source>
        <dbReference type="Proteomes" id="UP000253529"/>
    </source>
</evidence>
<gene>
    <name evidence="2" type="ORF">DFR50_1273</name>
</gene>
<feature type="chain" id="PRO_5016670458" evidence="1">
    <location>
        <begin position="24"/>
        <end position="161"/>
    </location>
</feature>
<keyword evidence="1" id="KW-0732">Signal</keyword>
<dbReference type="Pfam" id="PF06186">
    <property type="entry name" value="DUF992"/>
    <property type="match status" value="1"/>
</dbReference>
<proteinExistence type="predicted"/>
<accession>A0A366EY89</accession>
<reference evidence="2 3" key="1">
    <citation type="submission" date="2018-06" db="EMBL/GenBank/DDBJ databases">
        <title>Genomic Encyclopedia of Type Strains, Phase IV (KMG-IV): sequencing the most valuable type-strain genomes for metagenomic binning, comparative biology and taxonomic classification.</title>
        <authorList>
            <person name="Goeker M."/>
        </authorList>
    </citation>
    <scope>NUCLEOTIDE SEQUENCE [LARGE SCALE GENOMIC DNA]</scope>
    <source>
        <strain evidence="2 3">DSM 24875</strain>
    </source>
</reference>
<dbReference type="RefSeq" id="WP_113891288.1">
    <property type="nucleotide sequence ID" value="NZ_QNRK01000027.1"/>
</dbReference>
<name>A0A366EY89_9HYPH</name>
<feature type="signal peptide" evidence="1">
    <location>
        <begin position="1"/>
        <end position="23"/>
    </location>
</feature>
<dbReference type="InterPro" id="IPR009333">
    <property type="entry name" value="DUF992"/>
</dbReference>
<organism evidence="2 3">
    <name type="scientific">Roseiarcus fermentans</name>
    <dbReference type="NCBI Taxonomy" id="1473586"/>
    <lineage>
        <taxon>Bacteria</taxon>
        <taxon>Pseudomonadati</taxon>
        <taxon>Pseudomonadota</taxon>
        <taxon>Alphaproteobacteria</taxon>
        <taxon>Hyphomicrobiales</taxon>
        <taxon>Roseiarcaceae</taxon>
        <taxon>Roseiarcus</taxon>
    </lineage>
</organism>
<sequence length="161" mass="15817">MTTSRLATLTAVLALLAAAPASAQKTATQIGKLSCDVSAGVGFIVEQKQTMRCLFTPLDGAPPEPYLGRIDEFGIALGAVGQGHLIWGVVAPAAGIPHGALSGTYVGVGAEATAGAGLGANVLVGGTGRAFSLQPLSVEGQVGLNIAGGVTTVTLLSPPAN</sequence>
<protein>
    <submittedName>
        <fullName evidence="2">Uncharacterized protein DUF992</fullName>
    </submittedName>
</protein>
<evidence type="ECO:0000256" key="1">
    <source>
        <dbReference type="SAM" id="SignalP"/>
    </source>
</evidence>